<accession>A0A5B0MM79</accession>
<name>A0A5B0MM79_PUCGR</name>
<organism evidence="2 3">
    <name type="scientific">Puccinia graminis f. sp. tritici</name>
    <dbReference type="NCBI Taxonomy" id="56615"/>
    <lineage>
        <taxon>Eukaryota</taxon>
        <taxon>Fungi</taxon>
        <taxon>Dikarya</taxon>
        <taxon>Basidiomycota</taxon>
        <taxon>Pucciniomycotina</taxon>
        <taxon>Pucciniomycetes</taxon>
        <taxon>Pucciniales</taxon>
        <taxon>Pucciniaceae</taxon>
        <taxon>Puccinia</taxon>
    </lineage>
</organism>
<reference evidence="2 3" key="1">
    <citation type="submission" date="2019-05" db="EMBL/GenBank/DDBJ databases">
        <title>Emergence of the Ug99 lineage of the wheat stem rust pathogen through somatic hybridization.</title>
        <authorList>
            <person name="Li F."/>
            <person name="Upadhyaya N.M."/>
            <person name="Sperschneider J."/>
            <person name="Matny O."/>
            <person name="Nguyen-Phuc H."/>
            <person name="Mago R."/>
            <person name="Raley C."/>
            <person name="Miller M.E."/>
            <person name="Silverstein K.A.T."/>
            <person name="Henningsen E."/>
            <person name="Hirsch C.D."/>
            <person name="Visser B."/>
            <person name="Pretorius Z.A."/>
            <person name="Steffenson B.J."/>
            <person name="Schwessinger B."/>
            <person name="Dodds P.N."/>
            <person name="Figueroa M."/>
        </authorList>
    </citation>
    <scope>NUCLEOTIDE SEQUENCE [LARGE SCALE GENOMIC DNA]</scope>
    <source>
        <strain evidence="2">21-0</strain>
    </source>
</reference>
<keyword evidence="3" id="KW-1185">Reference proteome</keyword>
<dbReference type="OrthoDB" id="10501868at2759"/>
<evidence type="ECO:0000256" key="1">
    <source>
        <dbReference type="SAM" id="MobiDB-lite"/>
    </source>
</evidence>
<dbReference type="Proteomes" id="UP000324748">
    <property type="component" value="Unassembled WGS sequence"/>
</dbReference>
<sequence>MKPDLSIKSEVTNLPATSIAKAAASEETIKSSAPDPVVKSEETDSHAASAAELSDPEETINVHRGVEDHVHAPPSLNKIYDLAIESMARISPCALHPFNRYLETARSPLPENFTFLSGNGTAASPIRVDTPLPAGVELQRCWPVAVG</sequence>
<gene>
    <name evidence="2" type="ORF">PGT21_017224</name>
</gene>
<evidence type="ECO:0000313" key="3">
    <source>
        <dbReference type="Proteomes" id="UP000324748"/>
    </source>
</evidence>
<evidence type="ECO:0000313" key="2">
    <source>
        <dbReference type="EMBL" id="KAA1077712.1"/>
    </source>
</evidence>
<feature type="region of interest" description="Disordered" evidence="1">
    <location>
        <begin position="22"/>
        <end position="57"/>
    </location>
</feature>
<dbReference type="EMBL" id="VSWC01000144">
    <property type="protein sequence ID" value="KAA1077712.1"/>
    <property type="molecule type" value="Genomic_DNA"/>
</dbReference>
<proteinExistence type="predicted"/>
<comment type="caution">
    <text evidence="2">The sequence shown here is derived from an EMBL/GenBank/DDBJ whole genome shotgun (WGS) entry which is preliminary data.</text>
</comment>
<protein>
    <submittedName>
        <fullName evidence="2">Uncharacterized protein</fullName>
    </submittedName>
</protein>
<dbReference type="AlphaFoldDB" id="A0A5B0MM79"/>